<dbReference type="Gene3D" id="2.60.120.200">
    <property type="match status" value="1"/>
</dbReference>
<dbReference type="InterPro" id="IPR013320">
    <property type="entry name" value="ConA-like_dom_sf"/>
</dbReference>
<dbReference type="GO" id="GO:0004553">
    <property type="term" value="F:hydrolase activity, hydrolyzing O-glycosyl compounds"/>
    <property type="evidence" value="ECO:0007669"/>
    <property type="project" value="InterPro"/>
</dbReference>
<dbReference type="InterPro" id="IPR051795">
    <property type="entry name" value="Glycosyl_Hydrlase_43"/>
</dbReference>
<dbReference type="AlphaFoldDB" id="A0AB34KLR9"/>
<feature type="domain" description="Beta-xylosidase C-terminal Concanavalin A-like" evidence="5">
    <location>
        <begin position="318"/>
        <end position="515"/>
    </location>
</feature>
<evidence type="ECO:0000256" key="3">
    <source>
        <dbReference type="ARBA" id="ARBA00023295"/>
    </source>
</evidence>
<keyword evidence="2 4" id="KW-0378">Hydrolase</keyword>
<dbReference type="SUPFAM" id="SSF75005">
    <property type="entry name" value="Arabinanase/levansucrase/invertase"/>
    <property type="match status" value="1"/>
</dbReference>
<dbReference type="GO" id="GO:0005975">
    <property type="term" value="P:carbohydrate metabolic process"/>
    <property type="evidence" value="ECO:0007669"/>
    <property type="project" value="InterPro"/>
</dbReference>
<sequence length="518" mass="57422">MKLKTAVYATAAAMSGIVASQNQTYTNPVLWEDLADIDVFRVGDEYYYSASTMAFSPGAPILKSGDLVNWQYIGHSVPRLDFNDPEAYSLENGKQAYVQGIWASSMRYRESDDTWYWIGCVDFNKTYIYTASSPTDDWTLAQTIDRCYYDCGLLFDDSDDIYVAYGNTNLSVARLNADLSERDVTPVFNATFYLEGARMYQINGTYYILLTQPADWEWVLKSSDGPFGPYELQIFADRVDPPSPEGGYPHQGGIVDTPSGDWYYLAFMDAYPGGRVPVLSPFSFDEDGWPRLPANNSFATPNAYPVTPVPVEPYERKTTFPGPALGPQWEWNHNPDTSAYSFAESEEGGLVLRTASVTTDLFRAKNTLTHRIPGPASAATVRLDISGMKRGDRAGLSLFRDNAAYVAVEDNAINLYTDLALGGGWETISEGQVSATASLPEGQEEVWFRLEADVAPAGSHEGVFSWSKDGGEFEVIGEPVVMNTTYFFFIGYRFGILNYATEELGGEVVVRSFEVEGV</sequence>
<dbReference type="GeneID" id="96008447"/>
<comment type="caution">
    <text evidence="6">The sequence shown here is derived from an EMBL/GenBank/DDBJ whole genome shotgun (WGS) entry which is preliminary data.</text>
</comment>
<evidence type="ECO:0000256" key="1">
    <source>
        <dbReference type="ARBA" id="ARBA00009865"/>
    </source>
</evidence>
<dbReference type="SUPFAM" id="SSF49899">
    <property type="entry name" value="Concanavalin A-like lectins/glucanases"/>
    <property type="match status" value="1"/>
</dbReference>
<dbReference type="EMBL" id="JAAQHG020000025">
    <property type="protein sequence ID" value="KAL1584632.1"/>
    <property type="molecule type" value="Genomic_DNA"/>
</dbReference>
<dbReference type="Pfam" id="PF04616">
    <property type="entry name" value="Glyco_hydro_43"/>
    <property type="match status" value="1"/>
</dbReference>
<name>A0AB34KLR9_9PEZI</name>
<evidence type="ECO:0000313" key="6">
    <source>
        <dbReference type="EMBL" id="KAL1584632.1"/>
    </source>
</evidence>
<dbReference type="PANTHER" id="PTHR42812:SF15">
    <property type="entry name" value="HYDROLASE, PUTATIVE (AFU_ORTHOLOGUE AFUA_2G00930)-RELATED"/>
    <property type="match status" value="1"/>
</dbReference>
<evidence type="ECO:0000313" key="7">
    <source>
        <dbReference type="Proteomes" id="UP000803884"/>
    </source>
</evidence>
<accession>A0AB34KLR9</accession>
<gene>
    <name evidence="6" type="ORF">WHR41_07004</name>
</gene>
<comment type="similarity">
    <text evidence="1 4">Belongs to the glycosyl hydrolase 43 family.</text>
</comment>
<dbReference type="InterPro" id="IPR023296">
    <property type="entry name" value="Glyco_hydro_beta-prop_sf"/>
</dbReference>
<dbReference type="Pfam" id="PF17851">
    <property type="entry name" value="GH43_C2"/>
    <property type="match status" value="1"/>
</dbReference>
<evidence type="ECO:0000259" key="5">
    <source>
        <dbReference type="Pfam" id="PF17851"/>
    </source>
</evidence>
<dbReference type="InterPro" id="IPR041542">
    <property type="entry name" value="GH43_C2"/>
</dbReference>
<keyword evidence="3 4" id="KW-0326">Glycosidase</keyword>
<dbReference type="RefSeq" id="XP_069227738.1">
    <property type="nucleotide sequence ID" value="XM_069375609.1"/>
</dbReference>
<dbReference type="InterPro" id="IPR006710">
    <property type="entry name" value="Glyco_hydro_43"/>
</dbReference>
<evidence type="ECO:0000256" key="4">
    <source>
        <dbReference type="RuleBase" id="RU361187"/>
    </source>
</evidence>
<evidence type="ECO:0000256" key="2">
    <source>
        <dbReference type="ARBA" id="ARBA00022801"/>
    </source>
</evidence>
<dbReference type="Gene3D" id="2.115.10.20">
    <property type="entry name" value="Glycosyl hydrolase domain, family 43"/>
    <property type="match status" value="1"/>
</dbReference>
<dbReference type="Proteomes" id="UP000803884">
    <property type="component" value="Unassembled WGS sequence"/>
</dbReference>
<organism evidence="6 7">
    <name type="scientific">Cladosporium halotolerans</name>
    <dbReference type="NCBI Taxonomy" id="1052096"/>
    <lineage>
        <taxon>Eukaryota</taxon>
        <taxon>Fungi</taxon>
        <taxon>Dikarya</taxon>
        <taxon>Ascomycota</taxon>
        <taxon>Pezizomycotina</taxon>
        <taxon>Dothideomycetes</taxon>
        <taxon>Dothideomycetidae</taxon>
        <taxon>Cladosporiales</taxon>
        <taxon>Cladosporiaceae</taxon>
        <taxon>Cladosporium</taxon>
    </lineage>
</organism>
<dbReference type="CDD" id="cd09001">
    <property type="entry name" value="GH43_FsAxh1-like"/>
    <property type="match status" value="1"/>
</dbReference>
<reference evidence="6 7" key="1">
    <citation type="journal article" date="2020" name="Microbiol. Resour. Announc.">
        <title>Draft Genome Sequence of a Cladosporium Species Isolated from the Mesophotic Ascidian Didemnum maculosum.</title>
        <authorList>
            <person name="Gioti A."/>
            <person name="Siaperas R."/>
            <person name="Nikolaivits E."/>
            <person name="Le Goff G."/>
            <person name="Ouazzani J."/>
            <person name="Kotoulas G."/>
            <person name="Topakas E."/>
        </authorList>
    </citation>
    <scope>NUCLEOTIDE SEQUENCE [LARGE SCALE GENOMIC DNA]</scope>
    <source>
        <strain evidence="6 7">TM138-S3</strain>
    </source>
</reference>
<protein>
    <recommendedName>
        <fullName evidence="5">Beta-xylosidase C-terminal Concanavalin A-like domain-containing protein</fullName>
    </recommendedName>
</protein>
<keyword evidence="7" id="KW-1185">Reference proteome</keyword>
<proteinExistence type="inferred from homology"/>
<dbReference type="PANTHER" id="PTHR42812">
    <property type="entry name" value="BETA-XYLOSIDASE"/>
    <property type="match status" value="1"/>
</dbReference>